<sequence>MDRIDYQQYDYVHYRVKHLLREWKHLKPHFEAKLAITTSSTVKSLYIHSLYGLATRLDKANADLKSIIDDIHDICKSNGLGTTFIELIYKPNIGGYLRNIATSVTCEIYTLKRKFEGDDNKLPFEALPYEFQSRLVALLPPNDVFAFKFTGKIAAKHVYKRGMWFVNLIVVGNSIHYENVKSSYGGDPAFDISNGSCFLKLNRCYVQGVLCLNIGSPEKYDHAVKIVTGTYIFLELKGVFTWRQAIHLMNVSKNIKYVTLCSRIQLDEEEFDAFFEAVVQWLLEQKNVFTIDIMYVKLDLTFDYDDFFKAVVQWLLQKKGATMIDIQCPDLMDGFDPRLKECVENRTTYNVKFVDGWTVNFRLPQKP</sequence>
<protein>
    <submittedName>
        <fullName evidence="2">FTH domain-containing protein</fullName>
    </submittedName>
</protein>
<keyword evidence="1" id="KW-1185">Reference proteome</keyword>
<evidence type="ECO:0000313" key="1">
    <source>
        <dbReference type="Proteomes" id="UP000492821"/>
    </source>
</evidence>
<dbReference type="Proteomes" id="UP000492821">
    <property type="component" value="Unassembled WGS sequence"/>
</dbReference>
<evidence type="ECO:0000313" key="2">
    <source>
        <dbReference type="WBParaSite" id="Pan_g22992.t1"/>
    </source>
</evidence>
<dbReference type="AlphaFoldDB" id="A0A7E4VMF3"/>
<name>A0A7E4VMF3_PANRE</name>
<dbReference type="WBParaSite" id="Pan_g22992.t1">
    <property type="protein sequence ID" value="Pan_g22992.t1"/>
    <property type="gene ID" value="Pan_g22992"/>
</dbReference>
<accession>A0A7E4VMF3</accession>
<reference evidence="1" key="1">
    <citation type="journal article" date="2013" name="Genetics">
        <title>The draft genome and transcriptome of Panagrellus redivivus are shaped by the harsh demands of a free-living lifestyle.</title>
        <authorList>
            <person name="Srinivasan J."/>
            <person name="Dillman A.R."/>
            <person name="Macchietto M.G."/>
            <person name="Heikkinen L."/>
            <person name="Lakso M."/>
            <person name="Fracchia K.M."/>
            <person name="Antoshechkin I."/>
            <person name="Mortazavi A."/>
            <person name="Wong G."/>
            <person name="Sternberg P.W."/>
        </authorList>
    </citation>
    <scope>NUCLEOTIDE SEQUENCE [LARGE SCALE GENOMIC DNA]</scope>
    <source>
        <strain evidence="1">MT8872</strain>
    </source>
</reference>
<organism evidence="1 2">
    <name type="scientific">Panagrellus redivivus</name>
    <name type="common">Microworm</name>
    <dbReference type="NCBI Taxonomy" id="6233"/>
    <lineage>
        <taxon>Eukaryota</taxon>
        <taxon>Metazoa</taxon>
        <taxon>Ecdysozoa</taxon>
        <taxon>Nematoda</taxon>
        <taxon>Chromadorea</taxon>
        <taxon>Rhabditida</taxon>
        <taxon>Tylenchina</taxon>
        <taxon>Panagrolaimomorpha</taxon>
        <taxon>Panagrolaimoidea</taxon>
        <taxon>Panagrolaimidae</taxon>
        <taxon>Panagrellus</taxon>
    </lineage>
</organism>
<proteinExistence type="predicted"/>
<reference evidence="2" key="2">
    <citation type="submission" date="2020-10" db="UniProtKB">
        <authorList>
            <consortium name="WormBaseParasite"/>
        </authorList>
    </citation>
    <scope>IDENTIFICATION</scope>
</reference>